<gene>
    <name evidence="1" type="ORF">VNO78_05605</name>
</gene>
<keyword evidence="2" id="KW-1185">Reference proteome</keyword>
<name>A0AAN9XQV6_PSOTE</name>
<proteinExistence type="predicted"/>
<dbReference type="Proteomes" id="UP001386955">
    <property type="component" value="Unassembled WGS sequence"/>
</dbReference>
<evidence type="ECO:0000313" key="2">
    <source>
        <dbReference type="Proteomes" id="UP001386955"/>
    </source>
</evidence>
<evidence type="ECO:0000313" key="1">
    <source>
        <dbReference type="EMBL" id="KAK7404650.1"/>
    </source>
</evidence>
<accession>A0AAN9XQV6</accession>
<dbReference type="EMBL" id="JAYMYS010000002">
    <property type="protein sequence ID" value="KAK7404650.1"/>
    <property type="molecule type" value="Genomic_DNA"/>
</dbReference>
<sequence length="88" mass="10041">MDLEDRIRFERIYITSRLLILSTSSHRRVSNAPRHVGPASHVEFQTIHTFILYTCCIELANGGLVVISEALKDIGMNGKLYLVLRQEL</sequence>
<comment type="caution">
    <text evidence="1">The sequence shown here is derived from an EMBL/GenBank/DDBJ whole genome shotgun (WGS) entry which is preliminary data.</text>
</comment>
<dbReference type="AlphaFoldDB" id="A0AAN9XQV6"/>
<reference evidence="1 2" key="1">
    <citation type="submission" date="2024-01" db="EMBL/GenBank/DDBJ databases">
        <title>The genomes of 5 underutilized Papilionoideae crops provide insights into root nodulation and disease resistanc.</title>
        <authorList>
            <person name="Jiang F."/>
        </authorList>
    </citation>
    <scope>NUCLEOTIDE SEQUENCE [LARGE SCALE GENOMIC DNA]</scope>
    <source>
        <strain evidence="1">DUOXIRENSHENG_FW03</strain>
        <tissue evidence="1">Leaves</tissue>
    </source>
</reference>
<organism evidence="1 2">
    <name type="scientific">Psophocarpus tetragonolobus</name>
    <name type="common">Winged bean</name>
    <name type="synonym">Dolichos tetragonolobus</name>
    <dbReference type="NCBI Taxonomy" id="3891"/>
    <lineage>
        <taxon>Eukaryota</taxon>
        <taxon>Viridiplantae</taxon>
        <taxon>Streptophyta</taxon>
        <taxon>Embryophyta</taxon>
        <taxon>Tracheophyta</taxon>
        <taxon>Spermatophyta</taxon>
        <taxon>Magnoliopsida</taxon>
        <taxon>eudicotyledons</taxon>
        <taxon>Gunneridae</taxon>
        <taxon>Pentapetalae</taxon>
        <taxon>rosids</taxon>
        <taxon>fabids</taxon>
        <taxon>Fabales</taxon>
        <taxon>Fabaceae</taxon>
        <taxon>Papilionoideae</taxon>
        <taxon>50 kb inversion clade</taxon>
        <taxon>NPAAA clade</taxon>
        <taxon>indigoferoid/millettioid clade</taxon>
        <taxon>Phaseoleae</taxon>
        <taxon>Psophocarpus</taxon>
    </lineage>
</organism>
<protein>
    <submittedName>
        <fullName evidence="1">Uncharacterized protein</fullName>
    </submittedName>
</protein>